<reference evidence="8 9" key="1">
    <citation type="journal article" date="2018" name="MBio">
        <title>Comparative Genomics Reveals the Core Gene Toolbox for the Fungus-Insect Symbiosis.</title>
        <authorList>
            <person name="Wang Y."/>
            <person name="Stata M."/>
            <person name="Wang W."/>
            <person name="Stajich J.E."/>
            <person name="White M.M."/>
            <person name="Moncalvo J.M."/>
        </authorList>
    </citation>
    <scope>NUCLEOTIDE SEQUENCE [LARGE SCALE GENOMIC DNA]</scope>
    <source>
        <strain evidence="8 9">AUS-77-4</strain>
    </source>
</reference>
<evidence type="ECO:0000256" key="2">
    <source>
        <dbReference type="ARBA" id="ARBA00022692"/>
    </source>
</evidence>
<evidence type="ECO:0000256" key="4">
    <source>
        <dbReference type="ARBA" id="ARBA00023136"/>
    </source>
</evidence>
<dbReference type="AlphaFoldDB" id="A0A2T9Y7A4"/>
<evidence type="ECO:0000256" key="1">
    <source>
        <dbReference type="ARBA" id="ARBA00004141"/>
    </source>
</evidence>
<evidence type="ECO:0000256" key="3">
    <source>
        <dbReference type="ARBA" id="ARBA00022989"/>
    </source>
</evidence>
<feature type="compositionally biased region" description="Polar residues" evidence="5">
    <location>
        <begin position="263"/>
        <end position="272"/>
    </location>
</feature>
<evidence type="ECO:0000259" key="7">
    <source>
        <dbReference type="SMART" id="SM00165"/>
    </source>
</evidence>
<dbReference type="Gene3D" id="1.20.1540.10">
    <property type="entry name" value="Rhomboid-like"/>
    <property type="match status" value="1"/>
</dbReference>
<evidence type="ECO:0000313" key="8">
    <source>
        <dbReference type="EMBL" id="PVU88212.1"/>
    </source>
</evidence>
<dbReference type="InterPro" id="IPR035952">
    <property type="entry name" value="Rhomboid-like_sf"/>
</dbReference>
<dbReference type="SUPFAM" id="SSF144091">
    <property type="entry name" value="Rhomboid-like"/>
    <property type="match status" value="1"/>
</dbReference>
<feature type="transmembrane region" description="Helical" evidence="6">
    <location>
        <begin position="155"/>
        <end position="178"/>
    </location>
</feature>
<dbReference type="GO" id="GO:0016020">
    <property type="term" value="C:membrane"/>
    <property type="evidence" value="ECO:0007669"/>
    <property type="project" value="UniProtKB-SubCell"/>
</dbReference>
<dbReference type="Proteomes" id="UP000245699">
    <property type="component" value="Unassembled WGS sequence"/>
</dbReference>
<feature type="region of interest" description="Disordered" evidence="5">
    <location>
        <begin position="248"/>
        <end position="272"/>
    </location>
</feature>
<evidence type="ECO:0000313" key="9">
    <source>
        <dbReference type="Proteomes" id="UP000245699"/>
    </source>
</evidence>
<dbReference type="SMART" id="SM00165">
    <property type="entry name" value="UBA"/>
    <property type="match status" value="1"/>
</dbReference>
<feature type="domain" description="UBA" evidence="7">
    <location>
        <begin position="278"/>
        <end position="317"/>
    </location>
</feature>
<dbReference type="GO" id="GO:0043130">
    <property type="term" value="F:ubiquitin binding"/>
    <property type="evidence" value="ECO:0007669"/>
    <property type="project" value="InterPro"/>
</dbReference>
<evidence type="ECO:0000256" key="5">
    <source>
        <dbReference type="SAM" id="MobiDB-lite"/>
    </source>
</evidence>
<dbReference type="GO" id="GO:0004252">
    <property type="term" value="F:serine-type endopeptidase activity"/>
    <property type="evidence" value="ECO:0007669"/>
    <property type="project" value="TreeGrafter"/>
</dbReference>
<sequence length="319" mass="35957">MLEGFTGTPISKLLMMTLGLNSIITNVMSWKPYLGLRFSPHIVRDHQYWRVFTSMVAFRNSSELLVSLILIYRLRILERLFGTKKYCSFLFMATFISKSLEVFSLFFIRTKLTNVFAPGPFGLIAAGVIEYYSVVPSSFKTKLFGFMVSDKAFTYLLLAQLGFIQFPFTIIPLISGMIAGSMYSNNVADIQFWRFPNILNKSFAHVFGNILFSGPLSPRGTETLPQLNNGQRSGFSIGLDSLNRNNQTQNETQQTNMRPVAPSGNNTGQSIPQDDITVEENILQLQAMFPDSSRERIIIALQSSNYDPNRAASNLLEFP</sequence>
<dbReference type="SUPFAM" id="SSF46934">
    <property type="entry name" value="UBA-like"/>
    <property type="match status" value="1"/>
</dbReference>
<keyword evidence="4 6" id="KW-0472">Membrane</keyword>
<protein>
    <recommendedName>
        <fullName evidence="7">UBA domain-containing protein</fullName>
    </recommendedName>
</protein>
<dbReference type="InterPro" id="IPR009060">
    <property type="entry name" value="UBA-like_sf"/>
</dbReference>
<dbReference type="InterPro" id="IPR015940">
    <property type="entry name" value="UBA"/>
</dbReference>
<name>A0A2T9Y7A4_9FUNG</name>
<feature type="transmembrane region" description="Helical" evidence="6">
    <location>
        <begin position="86"/>
        <end position="109"/>
    </location>
</feature>
<dbReference type="PANTHER" id="PTHR43066:SF21">
    <property type="entry name" value="UBIQUITIN-ASSOCIATED DOMAIN-CONTAINING PROTEIN 2"/>
    <property type="match status" value="1"/>
</dbReference>
<evidence type="ECO:0000256" key="6">
    <source>
        <dbReference type="SAM" id="Phobius"/>
    </source>
</evidence>
<organism evidence="8 9">
    <name type="scientific">Furculomyces boomerangus</name>
    <dbReference type="NCBI Taxonomy" id="61424"/>
    <lineage>
        <taxon>Eukaryota</taxon>
        <taxon>Fungi</taxon>
        <taxon>Fungi incertae sedis</taxon>
        <taxon>Zoopagomycota</taxon>
        <taxon>Kickxellomycotina</taxon>
        <taxon>Harpellomycetes</taxon>
        <taxon>Harpellales</taxon>
        <taxon>Harpellaceae</taxon>
        <taxon>Furculomyces</taxon>
    </lineage>
</organism>
<dbReference type="STRING" id="61424.A0A2T9Y7A4"/>
<dbReference type="CDD" id="cd14279">
    <property type="entry name" value="CUE"/>
    <property type="match status" value="1"/>
</dbReference>
<keyword evidence="9" id="KW-1185">Reference proteome</keyword>
<dbReference type="OrthoDB" id="272778at2759"/>
<feature type="transmembrane region" description="Helical" evidence="6">
    <location>
        <begin position="115"/>
        <end position="134"/>
    </location>
</feature>
<proteinExistence type="predicted"/>
<dbReference type="EMBL" id="MBFT01000647">
    <property type="protein sequence ID" value="PVU88212.1"/>
    <property type="molecule type" value="Genomic_DNA"/>
</dbReference>
<keyword evidence="3 6" id="KW-1133">Transmembrane helix</keyword>
<keyword evidence="2 6" id="KW-0812">Transmembrane</keyword>
<dbReference type="PANTHER" id="PTHR43066">
    <property type="entry name" value="RHOMBOID-RELATED PROTEIN"/>
    <property type="match status" value="1"/>
</dbReference>
<dbReference type="InterPro" id="IPR003892">
    <property type="entry name" value="CUE"/>
</dbReference>
<accession>A0A2T9Y7A4</accession>
<dbReference type="Pfam" id="PF02845">
    <property type="entry name" value="CUE"/>
    <property type="match status" value="1"/>
</dbReference>
<comment type="subcellular location">
    <subcellularLocation>
        <location evidence="1">Membrane</location>
        <topology evidence="1">Multi-pass membrane protein</topology>
    </subcellularLocation>
</comment>
<gene>
    <name evidence="8" type="ORF">BB559_005689</name>
</gene>
<comment type="caution">
    <text evidence="8">The sequence shown here is derived from an EMBL/GenBank/DDBJ whole genome shotgun (WGS) entry which is preliminary data.</text>
</comment>